<evidence type="ECO:0000256" key="3">
    <source>
        <dbReference type="ARBA" id="ARBA00023284"/>
    </source>
</evidence>
<comment type="similarity">
    <text evidence="1">Belongs to the glutaredoxin family.</text>
</comment>
<dbReference type="PROSITE" id="PS51354">
    <property type="entry name" value="GLUTAREDOXIN_2"/>
    <property type="match status" value="1"/>
</dbReference>
<evidence type="ECO:0000256" key="1">
    <source>
        <dbReference type="ARBA" id="ARBA00007787"/>
    </source>
</evidence>
<dbReference type="PANTHER" id="PTHR45694">
    <property type="entry name" value="GLUTAREDOXIN 2"/>
    <property type="match status" value="1"/>
</dbReference>
<dbReference type="GO" id="GO:0034599">
    <property type="term" value="P:cellular response to oxidative stress"/>
    <property type="evidence" value="ECO:0007669"/>
    <property type="project" value="TreeGrafter"/>
</dbReference>
<dbReference type="Gene3D" id="3.40.30.10">
    <property type="entry name" value="Glutaredoxin"/>
    <property type="match status" value="1"/>
</dbReference>
<dbReference type="PRINTS" id="PR00160">
    <property type="entry name" value="GLUTAREDOXIN"/>
</dbReference>
<evidence type="ECO:0000313" key="6">
    <source>
        <dbReference type="Proteomes" id="UP000189177"/>
    </source>
</evidence>
<dbReference type="SUPFAM" id="SSF52833">
    <property type="entry name" value="Thioredoxin-like"/>
    <property type="match status" value="1"/>
</dbReference>
<protein>
    <submittedName>
        <fullName evidence="5">Glutaredoxin</fullName>
    </submittedName>
</protein>
<dbReference type="InterPro" id="IPR036249">
    <property type="entry name" value="Thioredoxin-like_sf"/>
</dbReference>
<keyword evidence="2" id="KW-1015">Disulfide bond</keyword>
<evidence type="ECO:0000256" key="2">
    <source>
        <dbReference type="ARBA" id="ARBA00023157"/>
    </source>
</evidence>
<dbReference type="InterPro" id="IPR011767">
    <property type="entry name" value="GLR_AS"/>
</dbReference>
<keyword evidence="3" id="KW-0676">Redox-active center</keyword>
<gene>
    <name evidence="5" type="ORF">B1A74_01920</name>
</gene>
<dbReference type="AlphaFoldDB" id="A0A1V3A2B1"/>
<dbReference type="PANTHER" id="PTHR45694:SF18">
    <property type="entry name" value="GLUTAREDOXIN-1-RELATED"/>
    <property type="match status" value="1"/>
</dbReference>
<dbReference type="STRING" id="252474.B1A74_01920"/>
<evidence type="ECO:0000313" key="5">
    <source>
        <dbReference type="EMBL" id="OOC11213.1"/>
    </source>
</evidence>
<evidence type="ECO:0000259" key="4">
    <source>
        <dbReference type="Pfam" id="PF00462"/>
    </source>
</evidence>
<proteinExistence type="inferred from homology"/>
<accession>A0A1V3A2B1</accession>
<sequence>MTAIRMYYRSDCPYCERAERLLERRGLTEQLEKIEIADTPESLAKLERITGQTEVPQIYFGEDHVGGFEELVELDMDGELEDRLPQAGNG</sequence>
<dbReference type="EMBL" id="MUZR01000006">
    <property type="protein sequence ID" value="OOC11213.1"/>
    <property type="molecule type" value="Genomic_DNA"/>
</dbReference>
<dbReference type="GO" id="GO:0015038">
    <property type="term" value="F:glutathione disulfide oxidoreductase activity"/>
    <property type="evidence" value="ECO:0007669"/>
    <property type="project" value="TreeGrafter"/>
</dbReference>
<dbReference type="GO" id="GO:0005737">
    <property type="term" value="C:cytoplasm"/>
    <property type="evidence" value="ECO:0007669"/>
    <property type="project" value="TreeGrafter"/>
</dbReference>
<organism evidence="5 6">
    <name type="scientific">Thioalkalivibrio halophilus</name>
    <dbReference type="NCBI Taxonomy" id="252474"/>
    <lineage>
        <taxon>Bacteria</taxon>
        <taxon>Pseudomonadati</taxon>
        <taxon>Pseudomonadota</taxon>
        <taxon>Gammaproteobacteria</taxon>
        <taxon>Chromatiales</taxon>
        <taxon>Ectothiorhodospiraceae</taxon>
        <taxon>Thioalkalivibrio</taxon>
    </lineage>
</organism>
<dbReference type="Pfam" id="PF00462">
    <property type="entry name" value="Glutaredoxin"/>
    <property type="match status" value="1"/>
</dbReference>
<keyword evidence="6" id="KW-1185">Reference proteome</keyword>
<reference evidence="5 6" key="1">
    <citation type="submission" date="2017-02" db="EMBL/GenBank/DDBJ databases">
        <title>Genomic diversity within the haloalkaliphilic genus Thioalkalivibrio.</title>
        <authorList>
            <person name="Ahn A.-C."/>
            <person name="Meier-Kolthoff J."/>
            <person name="Overmars L."/>
            <person name="Richter M."/>
            <person name="Woyke T."/>
            <person name="Sorokin D.Y."/>
            <person name="Muyzer G."/>
        </authorList>
    </citation>
    <scope>NUCLEOTIDE SEQUENCE [LARGE SCALE GENOMIC DNA]</scope>
    <source>
        <strain evidence="5 6">HL17</strain>
    </source>
</reference>
<dbReference type="PROSITE" id="PS00195">
    <property type="entry name" value="GLUTAREDOXIN_1"/>
    <property type="match status" value="1"/>
</dbReference>
<comment type="caution">
    <text evidence="5">The sequence shown here is derived from an EMBL/GenBank/DDBJ whole genome shotgun (WGS) entry which is preliminary data.</text>
</comment>
<dbReference type="InterPro" id="IPR014025">
    <property type="entry name" value="Glutaredoxin_subgr"/>
</dbReference>
<feature type="domain" description="Glutaredoxin" evidence="4">
    <location>
        <begin position="5"/>
        <end position="65"/>
    </location>
</feature>
<name>A0A1V3A2B1_9GAMM</name>
<dbReference type="OrthoDB" id="9814618at2"/>
<dbReference type="Proteomes" id="UP000189177">
    <property type="component" value="Unassembled WGS sequence"/>
</dbReference>
<dbReference type="InterPro" id="IPR002109">
    <property type="entry name" value="Glutaredoxin"/>
</dbReference>